<dbReference type="EMBL" id="JBHUDL010000008">
    <property type="protein sequence ID" value="MFD1633173.1"/>
    <property type="molecule type" value="Genomic_DNA"/>
</dbReference>
<dbReference type="RefSeq" id="WP_256405438.1">
    <property type="nucleotide sequence ID" value="NZ_JANHDK010000001.1"/>
</dbReference>
<reference evidence="2 3" key="1">
    <citation type="journal article" date="2019" name="Int. J. Syst. Evol. Microbiol.">
        <title>The Global Catalogue of Microorganisms (GCM) 10K type strain sequencing project: providing services to taxonomists for standard genome sequencing and annotation.</title>
        <authorList>
            <consortium name="The Broad Institute Genomics Platform"/>
            <consortium name="The Broad Institute Genome Sequencing Center for Infectious Disease"/>
            <person name="Wu L."/>
            <person name="Ma J."/>
        </authorList>
    </citation>
    <scope>NUCLEOTIDE SEQUENCE [LARGE SCALE GENOMIC DNA]</scope>
    <source>
        <strain evidence="2 3">CGMCC 1.10594</strain>
    </source>
</reference>
<keyword evidence="3" id="KW-1185">Reference proteome</keyword>
<comment type="caution">
    <text evidence="2">The sequence shown here is derived from an EMBL/GenBank/DDBJ whole genome shotgun (WGS) entry which is preliminary data.</text>
</comment>
<dbReference type="AlphaFoldDB" id="A0ABD6CWQ4"/>
<protein>
    <recommendedName>
        <fullName evidence="4">F5/8 type C domain-containing protein</fullName>
    </recommendedName>
</protein>
<sequence>MPLDGISDVNDIENVSNGEDRSVPIANDGTYSTFETGVAIDSTGALVELDTRGKDTLDVAVSADTESSAQFGVEASPDGETWVGPTVSSDAGVTEWFDTLVNGSRFVRLTVIEPASNGTTATTYMEASALLNPQKAAG</sequence>
<organism evidence="2 3">
    <name type="scientific">Haloplanus ruber</name>
    <dbReference type="NCBI Taxonomy" id="869892"/>
    <lineage>
        <taxon>Archaea</taxon>
        <taxon>Methanobacteriati</taxon>
        <taxon>Methanobacteriota</taxon>
        <taxon>Stenosarchaea group</taxon>
        <taxon>Halobacteria</taxon>
        <taxon>Halobacteriales</taxon>
        <taxon>Haloferacaceae</taxon>
        <taxon>Haloplanus</taxon>
    </lineage>
</organism>
<evidence type="ECO:0000256" key="1">
    <source>
        <dbReference type="SAM" id="MobiDB-lite"/>
    </source>
</evidence>
<evidence type="ECO:0008006" key="4">
    <source>
        <dbReference type="Google" id="ProtNLM"/>
    </source>
</evidence>
<dbReference type="Proteomes" id="UP001597075">
    <property type="component" value="Unassembled WGS sequence"/>
</dbReference>
<accession>A0ABD6CWQ4</accession>
<proteinExistence type="predicted"/>
<name>A0ABD6CWQ4_9EURY</name>
<evidence type="ECO:0000313" key="2">
    <source>
        <dbReference type="EMBL" id="MFD1633173.1"/>
    </source>
</evidence>
<feature type="region of interest" description="Disordered" evidence="1">
    <location>
        <begin position="1"/>
        <end position="26"/>
    </location>
</feature>
<evidence type="ECO:0000313" key="3">
    <source>
        <dbReference type="Proteomes" id="UP001597075"/>
    </source>
</evidence>
<gene>
    <name evidence="2" type="ORF">ACFSBJ_05420</name>
</gene>